<dbReference type="SUPFAM" id="SSF74650">
    <property type="entry name" value="Galactose mutarotase-like"/>
    <property type="match status" value="1"/>
</dbReference>
<dbReference type="InterPro" id="IPR037094">
    <property type="entry name" value="Glyco_hydro_38_cen_sf"/>
</dbReference>
<name>A0A8S3YPK7_9EUPU</name>
<evidence type="ECO:0000256" key="3">
    <source>
        <dbReference type="ARBA" id="ARBA00012752"/>
    </source>
</evidence>
<dbReference type="GO" id="GO:0046872">
    <property type="term" value="F:metal ion binding"/>
    <property type="evidence" value="ECO:0007669"/>
    <property type="project" value="UniProtKB-KW"/>
</dbReference>
<dbReference type="OrthoDB" id="10261055at2759"/>
<feature type="domain" description="Glycoside hydrolase family 38 central" evidence="7">
    <location>
        <begin position="516"/>
        <end position="595"/>
    </location>
</feature>
<comment type="catalytic activity">
    <reaction evidence="1">
        <text>Hydrolysis of terminal, non-reducing alpha-D-mannose residues in alpha-D-mannosides.</text>
        <dbReference type="EC" id="3.2.1.24"/>
    </reaction>
</comment>
<sequence length="1052" mass="120647">MDHVPFKHKRTTLERAEKFISPDYFTDINLRSRLYTDQAGLESIQHYAAPDRVPYTKAMEGKYQPAHLGQSFGPVWSTHWFRLEVVIPSKWVGKEVHLLWNSGSEALVWCHGEPRQGLSGDNNRISYIISYNLDAADLQQTVYIEMACNHLFGIGNLAIVKTDDEKKTFTLSQAELAVFDRDVFGMILDIEILHDIAKEFPEDSQRGYQALYAVNDIINHLDVRDRSTYRRAQEMAKTFFHERNGQSQHTLYAMGHAHIDTAWLWPYAETIRKCARSWSCTLRLMEKYPEFIFTCSQAQQYAWVKEHYPTLWQEICLFIQKGQFVPVGGTWVEMDGNIPSCEACIRQFLYGQNFFLKEFGCRCKEFWLPDTFGYSAQFPQILRHCGITRFLTQKLSWSLVNKFPHHTFHWEGIDGSSVLAHFPPGDSYEMKGRVGEMLKTVKNFKDKGRSNRSAFLFGYGDGGHGPSEDMLERLQRLQDCDGLPKVKLASPDEFFSSIERENTNLLCRWRGELYLELHNGTYTTWAKVKKYNRQCEVLLQELEAVATMACVRVPDFPYPHEELDRLWKLLLLNQFHDVLPGSSINQVFQDAVGYYQDIERSANALINKAVACCAHSQASEQHEMYVVNTQGYARHELVELPASELAAPAHKKRRAQTNSQLLDGSHLVEVQVPPLCIKPISQCLVKQTEEDLCSQLRLYKEDDHFVLSNGQVRAELDSLGRLVSLTCFDKRTNSNQFILYDDVPLYWDAWDVMDYHLETRQPIVTAIERTRVISDSSNARVSLEFSLKISEESYLRQEIFLDACSPYVGFNTEVTWRENRKFLKVEFPTTVHTTQASYDIQSGFLQRPNHYNTSWDSARFEVCGHKWADLSEHNFGVAVINNCKYGYSAVDRVLRLSLLRSPKSPDPQADMGVHTFSYAIMPHSGNLQEAGVIHAAQSFNCPLRVVTSGADDLISPALFVLDTRQVLVQAVKMAEDRSRTIILRVHEAYGGSTKVKVTTPLPLLAVHPCNGLEEALHDWDQDVGIHFVHGDQQCQFEFTLTAFQIISLRCVM</sequence>
<dbReference type="InterPro" id="IPR011013">
    <property type="entry name" value="Gal_mutarotase_sf_dom"/>
</dbReference>
<evidence type="ECO:0000313" key="8">
    <source>
        <dbReference type="EMBL" id="CAG5119019.1"/>
    </source>
</evidence>
<evidence type="ECO:0000256" key="5">
    <source>
        <dbReference type="ARBA" id="ARBA00022801"/>
    </source>
</evidence>
<keyword evidence="9" id="KW-1185">Reference proteome</keyword>
<gene>
    <name evidence="8" type="ORF">CUNI_LOCUS4577</name>
</gene>
<protein>
    <recommendedName>
        <fullName evidence="3">alpha-mannosidase</fullName>
        <ecNumber evidence="3">3.2.1.24</ecNumber>
    </recommendedName>
</protein>
<dbReference type="InterPro" id="IPR015341">
    <property type="entry name" value="Glyco_hydro_38_cen"/>
</dbReference>
<dbReference type="SUPFAM" id="SSF88713">
    <property type="entry name" value="Glycoside hydrolase/deacetylase"/>
    <property type="match status" value="1"/>
</dbReference>
<dbReference type="SMART" id="SM00872">
    <property type="entry name" value="Alpha-mann_mid"/>
    <property type="match status" value="1"/>
</dbReference>
<keyword evidence="5" id="KW-0378">Hydrolase</keyword>
<dbReference type="InterPro" id="IPR011682">
    <property type="entry name" value="Glyco_hydro_38_C"/>
</dbReference>
<organism evidence="8 9">
    <name type="scientific">Candidula unifasciata</name>
    <dbReference type="NCBI Taxonomy" id="100452"/>
    <lineage>
        <taxon>Eukaryota</taxon>
        <taxon>Metazoa</taxon>
        <taxon>Spiralia</taxon>
        <taxon>Lophotrochozoa</taxon>
        <taxon>Mollusca</taxon>
        <taxon>Gastropoda</taxon>
        <taxon>Heterobranchia</taxon>
        <taxon>Euthyneura</taxon>
        <taxon>Panpulmonata</taxon>
        <taxon>Eupulmonata</taxon>
        <taxon>Stylommatophora</taxon>
        <taxon>Helicina</taxon>
        <taxon>Helicoidea</taxon>
        <taxon>Geomitridae</taxon>
        <taxon>Candidula</taxon>
    </lineage>
</organism>
<comment type="similarity">
    <text evidence="2">Belongs to the glycosyl hydrolase 38 family.</text>
</comment>
<accession>A0A8S3YPK7</accession>
<keyword evidence="4" id="KW-0479">Metal-binding</keyword>
<dbReference type="InterPro" id="IPR028995">
    <property type="entry name" value="Glyco_hydro_57/38_cen_sf"/>
</dbReference>
<dbReference type="Gene3D" id="2.70.98.30">
    <property type="entry name" value="Golgi alpha-mannosidase II, domain 4"/>
    <property type="match status" value="1"/>
</dbReference>
<evidence type="ECO:0000256" key="2">
    <source>
        <dbReference type="ARBA" id="ARBA00009792"/>
    </source>
</evidence>
<dbReference type="CDD" id="cd10813">
    <property type="entry name" value="GH38N_AMII_Man2C1"/>
    <property type="match status" value="1"/>
</dbReference>
<dbReference type="Pfam" id="PF07748">
    <property type="entry name" value="Glyco_hydro_38C"/>
    <property type="match status" value="1"/>
</dbReference>
<proteinExistence type="inferred from homology"/>
<dbReference type="EC" id="3.2.1.24" evidence="3"/>
<dbReference type="Pfam" id="PF09261">
    <property type="entry name" value="Alpha-mann_mid"/>
    <property type="match status" value="1"/>
</dbReference>
<dbReference type="AlphaFoldDB" id="A0A8S3YPK7"/>
<evidence type="ECO:0000256" key="6">
    <source>
        <dbReference type="ARBA" id="ARBA00023295"/>
    </source>
</evidence>
<comment type="caution">
    <text evidence="8">The sequence shown here is derived from an EMBL/GenBank/DDBJ whole genome shotgun (WGS) entry which is preliminary data.</text>
</comment>
<dbReference type="PANTHER" id="PTHR46017">
    <property type="entry name" value="ALPHA-MANNOSIDASE 2C1"/>
    <property type="match status" value="1"/>
</dbReference>
<reference evidence="8" key="1">
    <citation type="submission" date="2021-04" db="EMBL/GenBank/DDBJ databases">
        <authorList>
            <consortium name="Molecular Ecology Group"/>
        </authorList>
    </citation>
    <scope>NUCLEOTIDE SEQUENCE</scope>
</reference>
<dbReference type="GO" id="GO:0030246">
    <property type="term" value="F:carbohydrate binding"/>
    <property type="evidence" value="ECO:0007669"/>
    <property type="project" value="InterPro"/>
</dbReference>
<evidence type="ECO:0000313" key="9">
    <source>
        <dbReference type="Proteomes" id="UP000678393"/>
    </source>
</evidence>
<keyword evidence="6" id="KW-0326">Glycosidase</keyword>
<dbReference type="GO" id="GO:0009313">
    <property type="term" value="P:oligosaccharide catabolic process"/>
    <property type="evidence" value="ECO:0007669"/>
    <property type="project" value="TreeGrafter"/>
</dbReference>
<dbReference type="FunFam" id="2.70.98.30:FF:000001">
    <property type="entry name" value="alpha-mannosidase 2C1 isoform X2"/>
    <property type="match status" value="1"/>
</dbReference>
<dbReference type="Pfam" id="PF22907">
    <property type="entry name" value="Ams1-like_1st"/>
    <property type="match status" value="1"/>
</dbReference>
<dbReference type="Pfam" id="PF01074">
    <property type="entry name" value="Glyco_hydro_38N"/>
    <property type="match status" value="1"/>
</dbReference>
<dbReference type="EMBL" id="CAJHNH020000646">
    <property type="protein sequence ID" value="CAG5119019.1"/>
    <property type="molecule type" value="Genomic_DNA"/>
</dbReference>
<evidence type="ECO:0000256" key="1">
    <source>
        <dbReference type="ARBA" id="ARBA00000365"/>
    </source>
</evidence>
<dbReference type="InterPro" id="IPR054723">
    <property type="entry name" value="Ams1-like_N"/>
</dbReference>
<evidence type="ECO:0000256" key="4">
    <source>
        <dbReference type="ARBA" id="ARBA00022723"/>
    </source>
</evidence>
<dbReference type="SUPFAM" id="SSF88688">
    <property type="entry name" value="Families 57/38 glycoside transferase middle domain"/>
    <property type="match status" value="1"/>
</dbReference>
<dbReference type="Gene3D" id="1.20.1270.50">
    <property type="entry name" value="Glycoside hydrolase family 38, central domain"/>
    <property type="match status" value="1"/>
</dbReference>
<evidence type="ECO:0000259" key="7">
    <source>
        <dbReference type="SMART" id="SM00872"/>
    </source>
</evidence>
<dbReference type="InterPro" id="IPR011330">
    <property type="entry name" value="Glyco_hydro/deAcase_b/a-brl"/>
</dbReference>
<dbReference type="InterPro" id="IPR027291">
    <property type="entry name" value="Glyco_hydro_38_N_sf"/>
</dbReference>
<dbReference type="GO" id="GO:0004559">
    <property type="term" value="F:alpha-mannosidase activity"/>
    <property type="evidence" value="ECO:0007669"/>
    <property type="project" value="UniProtKB-EC"/>
</dbReference>
<dbReference type="Proteomes" id="UP000678393">
    <property type="component" value="Unassembled WGS sequence"/>
</dbReference>
<dbReference type="FunFam" id="3.20.110.10:FF:000002">
    <property type="entry name" value="alpha-mannosidase 2C1 isoform X1"/>
    <property type="match status" value="1"/>
</dbReference>
<dbReference type="PANTHER" id="PTHR46017:SF1">
    <property type="entry name" value="ALPHA-MANNOSIDASE 2C1"/>
    <property type="match status" value="1"/>
</dbReference>
<dbReference type="InterPro" id="IPR000602">
    <property type="entry name" value="Glyco_hydro_38_N"/>
</dbReference>
<dbReference type="GO" id="GO:0006013">
    <property type="term" value="P:mannose metabolic process"/>
    <property type="evidence" value="ECO:0007669"/>
    <property type="project" value="InterPro"/>
</dbReference>
<dbReference type="InterPro" id="IPR041147">
    <property type="entry name" value="GH38_C"/>
</dbReference>
<dbReference type="Pfam" id="PF17677">
    <property type="entry name" value="Glyco_hydro38C2"/>
    <property type="match status" value="1"/>
</dbReference>
<dbReference type="FunFam" id="1.20.1270.50:FF:000004">
    <property type="entry name" value="alpha-mannosidase 2C1 isoform X1"/>
    <property type="match status" value="1"/>
</dbReference>
<dbReference type="Gene3D" id="3.20.110.10">
    <property type="entry name" value="Glycoside hydrolase 38, N terminal domain"/>
    <property type="match status" value="1"/>
</dbReference>